<keyword evidence="12" id="KW-1185">Reference proteome</keyword>
<evidence type="ECO:0000256" key="2">
    <source>
        <dbReference type="ARBA" id="ARBA00022598"/>
    </source>
</evidence>
<dbReference type="Pfam" id="PF00289">
    <property type="entry name" value="Biotin_carb_N"/>
    <property type="match status" value="1"/>
</dbReference>
<evidence type="ECO:0000256" key="4">
    <source>
        <dbReference type="ARBA" id="ARBA00022840"/>
    </source>
</evidence>
<evidence type="ECO:0000256" key="5">
    <source>
        <dbReference type="ARBA" id="ARBA00022946"/>
    </source>
</evidence>
<dbReference type="SMART" id="SM00878">
    <property type="entry name" value="Biotin_carb_C"/>
    <property type="match status" value="1"/>
</dbReference>
<feature type="domain" description="Lipoyl-binding" evidence="8">
    <location>
        <begin position="565"/>
        <end position="643"/>
    </location>
</feature>
<dbReference type="FunFam" id="3.30.470.20:FF:000028">
    <property type="entry name" value="Methylcrotonoyl-CoA carboxylase subunit alpha, mitochondrial"/>
    <property type="match status" value="1"/>
</dbReference>
<dbReference type="FunFam" id="3.40.50.20:FF:000010">
    <property type="entry name" value="Propionyl-CoA carboxylase subunit alpha"/>
    <property type="match status" value="1"/>
</dbReference>
<evidence type="ECO:0000313" key="11">
    <source>
        <dbReference type="EMBL" id="SEF45156.1"/>
    </source>
</evidence>
<evidence type="ECO:0000259" key="9">
    <source>
        <dbReference type="PROSITE" id="PS50975"/>
    </source>
</evidence>
<proteinExistence type="predicted"/>
<keyword evidence="5" id="KW-0809">Transit peptide</keyword>
<dbReference type="GO" id="GO:0016874">
    <property type="term" value="F:ligase activity"/>
    <property type="evidence" value="ECO:0007669"/>
    <property type="project" value="UniProtKB-KW"/>
</dbReference>
<dbReference type="PROSITE" id="PS50975">
    <property type="entry name" value="ATP_GRASP"/>
    <property type="match status" value="1"/>
</dbReference>
<reference evidence="12" key="1">
    <citation type="submission" date="2016-10" db="EMBL/GenBank/DDBJ databases">
        <authorList>
            <person name="Varghese N."/>
            <person name="Submissions S."/>
        </authorList>
    </citation>
    <scope>NUCLEOTIDE SEQUENCE [LARGE SCALE GENOMIC DNA]</scope>
    <source>
        <strain evidence="12">DSM 23413</strain>
    </source>
</reference>
<dbReference type="GO" id="GO:0005524">
    <property type="term" value="F:ATP binding"/>
    <property type="evidence" value="ECO:0007669"/>
    <property type="project" value="UniProtKB-UniRule"/>
</dbReference>
<dbReference type="InterPro" id="IPR005482">
    <property type="entry name" value="Biotin_COase_C"/>
</dbReference>
<name>A0A1H5S3G3_9RHOB</name>
<keyword evidence="6" id="KW-0092">Biotin</keyword>
<dbReference type="SUPFAM" id="SSF51246">
    <property type="entry name" value="Rudiment single hybrid motif"/>
    <property type="match status" value="1"/>
</dbReference>
<gene>
    <name evidence="11" type="ORF">SAMN05421751_101321</name>
</gene>
<dbReference type="OrthoDB" id="9763189at2"/>
<dbReference type="SUPFAM" id="SSF51230">
    <property type="entry name" value="Single hybrid motif"/>
    <property type="match status" value="1"/>
</dbReference>
<dbReference type="InterPro" id="IPR005479">
    <property type="entry name" value="CPAse_ATP-bd"/>
</dbReference>
<dbReference type="PROSITE" id="PS00188">
    <property type="entry name" value="BIOTIN"/>
    <property type="match status" value="1"/>
</dbReference>
<dbReference type="FunFam" id="3.30.1490.20:FF:000003">
    <property type="entry name" value="acetyl-CoA carboxylase isoform X1"/>
    <property type="match status" value="1"/>
</dbReference>
<dbReference type="EMBL" id="FNVD01000001">
    <property type="protein sequence ID" value="SEF45156.1"/>
    <property type="molecule type" value="Genomic_DNA"/>
</dbReference>
<dbReference type="SUPFAM" id="SSF56059">
    <property type="entry name" value="Glutathione synthetase ATP-binding domain-like"/>
    <property type="match status" value="1"/>
</dbReference>
<dbReference type="GO" id="GO:0046872">
    <property type="term" value="F:metal ion binding"/>
    <property type="evidence" value="ECO:0007669"/>
    <property type="project" value="InterPro"/>
</dbReference>
<dbReference type="Gene3D" id="2.40.50.100">
    <property type="match status" value="1"/>
</dbReference>
<dbReference type="InterPro" id="IPR011053">
    <property type="entry name" value="Single_hybrid_motif"/>
</dbReference>
<organism evidence="11 12">
    <name type="scientific">Jhaorihella thermophila</name>
    <dbReference type="NCBI Taxonomy" id="488547"/>
    <lineage>
        <taxon>Bacteria</taxon>
        <taxon>Pseudomonadati</taxon>
        <taxon>Pseudomonadota</taxon>
        <taxon>Alphaproteobacteria</taxon>
        <taxon>Rhodobacterales</taxon>
        <taxon>Paracoccaceae</taxon>
        <taxon>Jhaorihella</taxon>
    </lineage>
</organism>
<comment type="cofactor">
    <cofactor evidence="1">
        <name>biotin</name>
        <dbReference type="ChEBI" id="CHEBI:57586"/>
    </cofactor>
</comment>
<dbReference type="PROSITE" id="PS00867">
    <property type="entry name" value="CPSASE_2"/>
    <property type="match status" value="1"/>
</dbReference>
<dbReference type="Gene3D" id="3.30.470.20">
    <property type="entry name" value="ATP-grasp fold, B domain"/>
    <property type="match status" value="1"/>
</dbReference>
<dbReference type="PROSITE" id="PS50979">
    <property type="entry name" value="BC"/>
    <property type="match status" value="1"/>
</dbReference>
<dbReference type="InterPro" id="IPR001882">
    <property type="entry name" value="Biotin_BS"/>
</dbReference>
<keyword evidence="2" id="KW-0436">Ligase</keyword>
<dbReference type="RefSeq" id="WP_104006347.1">
    <property type="nucleotide sequence ID" value="NZ_FNVD01000001.1"/>
</dbReference>
<dbReference type="InterPro" id="IPR011761">
    <property type="entry name" value="ATP-grasp"/>
</dbReference>
<dbReference type="Proteomes" id="UP000236742">
    <property type="component" value="Unassembled WGS sequence"/>
</dbReference>
<dbReference type="InterPro" id="IPR000089">
    <property type="entry name" value="Biotin_lipoyl"/>
</dbReference>
<evidence type="ECO:0000313" key="12">
    <source>
        <dbReference type="Proteomes" id="UP000236742"/>
    </source>
</evidence>
<dbReference type="Pfam" id="PF02786">
    <property type="entry name" value="CPSase_L_D2"/>
    <property type="match status" value="1"/>
</dbReference>
<evidence type="ECO:0000259" key="8">
    <source>
        <dbReference type="PROSITE" id="PS50968"/>
    </source>
</evidence>
<dbReference type="InterPro" id="IPR011764">
    <property type="entry name" value="Biotin_carboxylation_dom"/>
</dbReference>
<evidence type="ECO:0000256" key="3">
    <source>
        <dbReference type="ARBA" id="ARBA00022741"/>
    </source>
</evidence>
<evidence type="ECO:0000256" key="6">
    <source>
        <dbReference type="ARBA" id="ARBA00023267"/>
    </source>
</evidence>
<dbReference type="PROSITE" id="PS50968">
    <property type="entry name" value="BIOTINYL_LIPOYL"/>
    <property type="match status" value="1"/>
</dbReference>
<dbReference type="InterPro" id="IPR005481">
    <property type="entry name" value="BC-like_N"/>
</dbReference>
<dbReference type="AlphaFoldDB" id="A0A1H5S3G3"/>
<accession>A0A1H5S3G3</accession>
<keyword evidence="4 7" id="KW-0067">ATP-binding</keyword>
<sequence length="646" mass="68971">MFDTILIANRGEIACRVMQTAQRLGIRCVAVFSDADAGAKHVQMADAAVHIGGPAPADSYLRADSIIRAARDTGAQAIHPGYGFLSENPEFVEAVEAAGLTFIGPSAEAIRAMGLKDAAKHLMERAGVPVVPGYHGDNQDPEHLSGAADAIGYPVLIKAVAGGGGKGMRLVQRPEDFAAALESARGEARTAFGNDTVLIEKFVSKPRHIEVQVFGDGARAVHLFERDCSLQRRHQKVIEEAPAPGMTGEMRAAMGQAAVRAAEAIGYRGAGTVEFIVDASEGLRPDRFWFMEMNTRLQVEHPVTEAITGVDLVEWQLRVAAGESLPARQEDLSITGHAFEARIYAEDAAKGFLPATGTLTHLAFPEGARIDSGVRAGDRISPWYDPMIAKLTVHGPTRDTALRQLERALRWTDIGGTVTNVSFLARLAAQPDFVRGDVDTGLIDRELEDLTPVPVACSRARTVAALAALGLHGGAGHEGGFSLWGALGWDVTLEHEDERIEARVVALGPDCFEVDLGRIVHRIERRDGIWWVDGTKVQARVARHGNEVTVFWGNGYRFAVVDPLERDVGGAAGGNVVVAPMPGLVKAILVAPGQAVHEGDRLAVLEAMKMEHSLLAARDGVVAEVLVPEGAQVEAGAALVRLEDDG</sequence>
<dbReference type="PANTHER" id="PTHR18866">
    <property type="entry name" value="CARBOXYLASE:PYRUVATE/ACETYL-COA/PROPIONYL-COA CARBOXYLASE"/>
    <property type="match status" value="1"/>
</dbReference>
<keyword evidence="3 7" id="KW-0547">Nucleotide-binding</keyword>
<dbReference type="InterPro" id="IPR011054">
    <property type="entry name" value="Rudment_hybrid_motif"/>
</dbReference>
<dbReference type="Pfam" id="PF02785">
    <property type="entry name" value="Biotin_carb_C"/>
    <property type="match status" value="1"/>
</dbReference>
<evidence type="ECO:0000256" key="7">
    <source>
        <dbReference type="PROSITE-ProRule" id="PRU00409"/>
    </source>
</evidence>
<dbReference type="CDD" id="cd06850">
    <property type="entry name" value="biotinyl_domain"/>
    <property type="match status" value="1"/>
</dbReference>
<dbReference type="InterPro" id="IPR016185">
    <property type="entry name" value="PreATP-grasp_dom_sf"/>
</dbReference>
<feature type="domain" description="Biotin carboxylation" evidence="10">
    <location>
        <begin position="1"/>
        <end position="448"/>
    </location>
</feature>
<dbReference type="Pfam" id="PF00364">
    <property type="entry name" value="Biotin_lipoyl"/>
    <property type="match status" value="1"/>
</dbReference>
<protein>
    <submittedName>
        <fullName evidence="11">3-methylcrotonyl-CoA carboxylase alpha subunit</fullName>
    </submittedName>
</protein>
<dbReference type="FunFam" id="2.40.50.100:FF:000003">
    <property type="entry name" value="Acetyl-CoA carboxylase biotin carboxyl carrier protein"/>
    <property type="match status" value="1"/>
</dbReference>
<evidence type="ECO:0000259" key="10">
    <source>
        <dbReference type="PROSITE" id="PS50979"/>
    </source>
</evidence>
<evidence type="ECO:0000256" key="1">
    <source>
        <dbReference type="ARBA" id="ARBA00001953"/>
    </source>
</evidence>
<feature type="domain" description="ATP-grasp" evidence="9">
    <location>
        <begin position="120"/>
        <end position="321"/>
    </location>
</feature>
<dbReference type="SUPFAM" id="SSF52440">
    <property type="entry name" value="PreATP-grasp domain"/>
    <property type="match status" value="1"/>
</dbReference>
<dbReference type="PANTHER" id="PTHR18866:SF33">
    <property type="entry name" value="METHYLCROTONOYL-COA CARBOXYLASE SUBUNIT ALPHA, MITOCHONDRIAL-RELATED"/>
    <property type="match status" value="1"/>
</dbReference>
<dbReference type="InterPro" id="IPR050856">
    <property type="entry name" value="Biotin_carboxylase_complex"/>
</dbReference>